<dbReference type="Proteomes" id="UP000324222">
    <property type="component" value="Unassembled WGS sequence"/>
</dbReference>
<gene>
    <name evidence="1" type="ORF">E2C01_003134</name>
</gene>
<protein>
    <submittedName>
        <fullName evidence="1">Uncharacterized protein</fullName>
    </submittedName>
</protein>
<keyword evidence="2" id="KW-1185">Reference proteome</keyword>
<evidence type="ECO:0000313" key="1">
    <source>
        <dbReference type="EMBL" id="MPC10497.1"/>
    </source>
</evidence>
<dbReference type="AlphaFoldDB" id="A0A5B7CLK2"/>
<organism evidence="1 2">
    <name type="scientific">Portunus trituberculatus</name>
    <name type="common">Swimming crab</name>
    <name type="synonym">Neptunus trituberculatus</name>
    <dbReference type="NCBI Taxonomy" id="210409"/>
    <lineage>
        <taxon>Eukaryota</taxon>
        <taxon>Metazoa</taxon>
        <taxon>Ecdysozoa</taxon>
        <taxon>Arthropoda</taxon>
        <taxon>Crustacea</taxon>
        <taxon>Multicrustacea</taxon>
        <taxon>Malacostraca</taxon>
        <taxon>Eumalacostraca</taxon>
        <taxon>Eucarida</taxon>
        <taxon>Decapoda</taxon>
        <taxon>Pleocyemata</taxon>
        <taxon>Brachyura</taxon>
        <taxon>Eubrachyura</taxon>
        <taxon>Portunoidea</taxon>
        <taxon>Portunidae</taxon>
        <taxon>Portuninae</taxon>
        <taxon>Portunus</taxon>
    </lineage>
</organism>
<sequence length="62" mass="7007">MKTPLFLKHGTHSQMLQVYYKVKVQCKDNMSKVYCLLSGPACVQVLLTTASVTDRKRGSKVF</sequence>
<evidence type="ECO:0000313" key="2">
    <source>
        <dbReference type="Proteomes" id="UP000324222"/>
    </source>
</evidence>
<dbReference type="EMBL" id="VSRR010000120">
    <property type="protein sequence ID" value="MPC10497.1"/>
    <property type="molecule type" value="Genomic_DNA"/>
</dbReference>
<reference evidence="1 2" key="1">
    <citation type="submission" date="2019-05" db="EMBL/GenBank/DDBJ databases">
        <title>Another draft genome of Portunus trituberculatus and its Hox gene families provides insights of decapod evolution.</title>
        <authorList>
            <person name="Jeong J.-H."/>
            <person name="Song I."/>
            <person name="Kim S."/>
            <person name="Choi T."/>
            <person name="Kim D."/>
            <person name="Ryu S."/>
            <person name="Kim W."/>
        </authorList>
    </citation>
    <scope>NUCLEOTIDE SEQUENCE [LARGE SCALE GENOMIC DNA]</scope>
    <source>
        <tissue evidence="1">Muscle</tissue>
    </source>
</reference>
<name>A0A5B7CLK2_PORTR</name>
<comment type="caution">
    <text evidence="1">The sequence shown here is derived from an EMBL/GenBank/DDBJ whole genome shotgun (WGS) entry which is preliminary data.</text>
</comment>
<accession>A0A5B7CLK2</accession>
<proteinExistence type="predicted"/>